<feature type="transmembrane region" description="Helical" evidence="1">
    <location>
        <begin position="16"/>
        <end position="39"/>
    </location>
</feature>
<evidence type="ECO:0000313" key="3">
    <source>
        <dbReference type="EMBL" id="AFD00261.1"/>
    </source>
</evidence>
<keyword evidence="3" id="KW-0966">Cell projection</keyword>
<dbReference type="KEGG" id="mez:Mtc_1509"/>
<evidence type="ECO:0000313" key="4">
    <source>
        <dbReference type="Proteomes" id="UP000005233"/>
    </source>
</evidence>
<dbReference type="OrthoDB" id="107807at2157"/>
<dbReference type="Pfam" id="PF07790">
    <property type="entry name" value="Pilin_N"/>
    <property type="match status" value="1"/>
</dbReference>
<protein>
    <submittedName>
        <fullName evidence="3">Archaeal flagellin</fullName>
    </submittedName>
</protein>
<dbReference type="NCBIfam" id="TIGR02537">
    <property type="entry name" value="arch_flag_Nterm"/>
    <property type="match status" value="1"/>
</dbReference>
<keyword evidence="3" id="KW-0282">Flagellum</keyword>
<accession>H8I627</accession>
<feature type="domain" description="Archaeal Type IV pilin N-terminal" evidence="2">
    <location>
        <begin position="12"/>
        <end position="73"/>
    </location>
</feature>
<dbReference type="Proteomes" id="UP000005233">
    <property type="component" value="Chromosome"/>
</dbReference>
<keyword evidence="3" id="KW-0969">Cilium</keyword>
<proteinExistence type="predicted"/>
<evidence type="ECO:0000256" key="1">
    <source>
        <dbReference type="SAM" id="Phobius"/>
    </source>
</evidence>
<name>H8I627_METCZ</name>
<dbReference type="GeneID" id="11971642"/>
<keyword evidence="1" id="KW-0472">Membrane</keyword>
<keyword evidence="1" id="KW-1133">Transmembrane helix</keyword>
<evidence type="ECO:0000259" key="2">
    <source>
        <dbReference type="Pfam" id="PF07790"/>
    </source>
</evidence>
<dbReference type="eggNOG" id="arCOG02423">
    <property type="taxonomic scope" value="Archaea"/>
</dbReference>
<keyword evidence="1" id="KW-0812">Transmembrane</keyword>
<sequence>MAKANRFVKNDEGVSAVIGVILMVAITVILAAVIAAFVFGMVGGVKKTYTVSVTVARAPNGDILINNMGGNDAGLILNGSNNGFTIAYTASSGNVVTEATDLAVGASYKISSTSAAPQCHVVVTGNFKDGTQQVLATADV</sequence>
<dbReference type="HOGENOM" id="CLU_116126_2_0_2"/>
<dbReference type="InterPro" id="IPR012859">
    <property type="entry name" value="Pilin_N_archaeal"/>
</dbReference>
<reference evidence="3 4" key="1">
    <citation type="journal article" date="2012" name="J. Bacteriol.">
        <title>Complete genome sequence of a thermophilic methanogen, Methanocella conradii HZ254, isolated from Chinese rice field soil.</title>
        <authorList>
            <person name="Lu Z."/>
            <person name="Lu Y."/>
        </authorList>
    </citation>
    <scope>NUCLEOTIDE SEQUENCE [LARGE SCALE GENOMIC DNA]</scope>
    <source>
        <strain evidence="4">DSM 24694 / JCM 17849 / CGMCC 1.5162 / HZ254</strain>
    </source>
</reference>
<dbReference type="RefSeq" id="WP_014406092.1">
    <property type="nucleotide sequence ID" value="NC_017034.1"/>
</dbReference>
<dbReference type="EMBL" id="CP003243">
    <property type="protein sequence ID" value="AFD00261.1"/>
    <property type="molecule type" value="Genomic_DNA"/>
</dbReference>
<dbReference type="InterPro" id="IPR013373">
    <property type="entry name" value="Flagellin/pilin_N_arc"/>
</dbReference>
<organism evidence="3 4">
    <name type="scientific">Methanocella conradii (strain DSM 24694 / JCM 17849 / CGMCC 1.5162 / HZ254)</name>
    <dbReference type="NCBI Taxonomy" id="1041930"/>
    <lineage>
        <taxon>Archaea</taxon>
        <taxon>Methanobacteriati</taxon>
        <taxon>Methanobacteriota</taxon>
        <taxon>Stenosarchaea group</taxon>
        <taxon>Methanomicrobia</taxon>
        <taxon>Methanocellales</taxon>
        <taxon>Methanocellaceae</taxon>
        <taxon>Methanocella</taxon>
    </lineage>
</organism>
<keyword evidence="4" id="KW-1185">Reference proteome</keyword>
<gene>
    <name evidence="3" type="primary">flaB-1</name>
    <name evidence="3" type="ordered locus">Mtc_1509</name>
</gene>
<dbReference type="STRING" id="1041930.Mtc_1509"/>
<dbReference type="AlphaFoldDB" id="H8I627"/>